<feature type="transmembrane region" description="Helical" evidence="5">
    <location>
        <begin position="356"/>
        <end position="378"/>
    </location>
</feature>
<dbReference type="InterPro" id="IPR020846">
    <property type="entry name" value="MFS_dom"/>
</dbReference>
<feature type="transmembrane region" description="Helical" evidence="5">
    <location>
        <begin position="172"/>
        <end position="188"/>
    </location>
</feature>
<feature type="transmembrane region" description="Helical" evidence="5">
    <location>
        <begin position="21"/>
        <end position="43"/>
    </location>
</feature>
<keyword evidence="2 5" id="KW-0812">Transmembrane</keyword>
<evidence type="ECO:0000313" key="8">
    <source>
        <dbReference type="Proteomes" id="UP000261620"/>
    </source>
</evidence>
<dbReference type="PANTHER" id="PTHR24064">
    <property type="entry name" value="SOLUTE CARRIER FAMILY 22 MEMBER"/>
    <property type="match status" value="1"/>
</dbReference>
<evidence type="ECO:0000256" key="4">
    <source>
        <dbReference type="ARBA" id="ARBA00023136"/>
    </source>
</evidence>
<dbReference type="InterPro" id="IPR036259">
    <property type="entry name" value="MFS_trans_sf"/>
</dbReference>
<dbReference type="InterPro" id="IPR005829">
    <property type="entry name" value="Sugar_transporter_CS"/>
</dbReference>
<reference evidence="7" key="1">
    <citation type="submission" date="2025-08" db="UniProtKB">
        <authorList>
            <consortium name="Ensembl"/>
        </authorList>
    </citation>
    <scope>IDENTIFICATION</scope>
</reference>
<dbReference type="SUPFAM" id="SSF103473">
    <property type="entry name" value="MFS general substrate transporter"/>
    <property type="match status" value="1"/>
</dbReference>
<sequence>MSDFESTTAFLGKWGRFQQQVFFLLCLRSIPTGYIGLSVVFLADTPQHRCFIPAHANVSAAWRNRSVPPEEGPGGGLALSQCSRYRLEDMVRFSEGDLLPGVDVNLTNVATEGCLDGWEYDQSVYTSTVVSEWDLVCDDQWKKPLTSSVFFFGILIGSFISGQLSDRFGRKIVTILALVVQAFFTFISIFSPSWAFFCCLYFFVGVGNSSGFVAAFVLGTEIFGPHVRKIFSTLGSNLVFAVGYMLLPLFAFITRDWKMLLVALTLPIPLYLPLWWYVPESPRWLLSQGRVEEAEAIIREAAKKNKIEPPSLIFVQIRIMQLHSMTDIVFLLNSLICIAIAYFAVSLNTVNLHGNSYLNCFLSATVELPAYVLSWIMFRRCSRRLCLFSTLFTTGLFLLFVQLMPANLTYVAIAFEMIAKFAVTIAFSIVYGYTVEVYPTVLRTTALGTSSMIARIGSILSPYIIYLRSYSLSLPYILIGCFSVLCALLSLLLPETYGMPLPDTISQMQRFPG</sequence>
<feature type="transmembrane region" description="Helical" evidence="5">
    <location>
        <begin position="385"/>
        <end position="404"/>
    </location>
</feature>
<feature type="domain" description="Major facilitator superfamily (MFS) profile" evidence="6">
    <location>
        <begin position="89"/>
        <end position="498"/>
    </location>
</feature>
<feature type="transmembrane region" description="Helical" evidence="5">
    <location>
        <begin position="230"/>
        <end position="253"/>
    </location>
</feature>
<dbReference type="Gene3D" id="1.20.1250.20">
    <property type="entry name" value="MFS general substrate transporter like domains"/>
    <property type="match status" value="1"/>
</dbReference>
<reference evidence="7" key="2">
    <citation type="submission" date="2025-09" db="UniProtKB">
        <authorList>
            <consortium name="Ensembl"/>
        </authorList>
    </citation>
    <scope>IDENTIFICATION</scope>
</reference>
<dbReference type="Proteomes" id="UP000261620">
    <property type="component" value="Unplaced"/>
</dbReference>
<keyword evidence="4 5" id="KW-0472">Membrane</keyword>
<dbReference type="InterPro" id="IPR005828">
    <property type="entry name" value="MFS_sugar_transport-like"/>
</dbReference>
<dbReference type="GO" id="GO:0022857">
    <property type="term" value="F:transmembrane transporter activity"/>
    <property type="evidence" value="ECO:0007669"/>
    <property type="project" value="InterPro"/>
</dbReference>
<evidence type="ECO:0000256" key="5">
    <source>
        <dbReference type="SAM" id="Phobius"/>
    </source>
</evidence>
<feature type="transmembrane region" description="Helical" evidence="5">
    <location>
        <begin position="194"/>
        <end position="218"/>
    </location>
</feature>
<proteinExistence type="predicted"/>
<keyword evidence="3 5" id="KW-1133">Transmembrane helix</keyword>
<dbReference type="AlphaFoldDB" id="A0A3Q3WZ65"/>
<feature type="transmembrane region" description="Helical" evidence="5">
    <location>
        <begin position="410"/>
        <end position="433"/>
    </location>
</feature>
<evidence type="ECO:0000256" key="3">
    <source>
        <dbReference type="ARBA" id="ARBA00022989"/>
    </source>
</evidence>
<feature type="transmembrane region" description="Helical" evidence="5">
    <location>
        <begin position="472"/>
        <end position="493"/>
    </location>
</feature>
<feature type="transmembrane region" description="Helical" evidence="5">
    <location>
        <begin position="328"/>
        <end position="350"/>
    </location>
</feature>
<dbReference type="PROSITE" id="PS00216">
    <property type="entry name" value="SUGAR_TRANSPORT_1"/>
    <property type="match status" value="1"/>
</dbReference>
<feature type="transmembrane region" description="Helical" evidence="5">
    <location>
        <begin position="445"/>
        <end position="466"/>
    </location>
</feature>
<protein>
    <recommendedName>
        <fullName evidence="6">Major facilitator superfamily (MFS) profile domain-containing protein</fullName>
    </recommendedName>
</protein>
<feature type="transmembrane region" description="Helical" evidence="5">
    <location>
        <begin position="259"/>
        <end position="278"/>
    </location>
</feature>
<evidence type="ECO:0000256" key="1">
    <source>
        <dbReference type="ARBA" id="ARBA00004141"/>
    </source>
</evidence>
<evidence type="ECO:0000259" key="6">
    <source>
        <dbReference type="PROSITE" id="PS50850"/>
    </source>
</evidence>
<organism evidence="7 8">
    <name type="scientific">Mola mola</name>
    <name type="common">Ocean sunfish</name>
    <name type="synonym">Tetraodon mola</name>
    <dbReference type="NCBI Taxonomy" id="94237"/>
    <lineage>
        <taxon>Eukaryota</taxon>
        <taxon>Metazoa</taxon>
        <taxon>Chordata</taxon>
        <taxon>Craniata</taxon>
        <taxon>Vertebrata</taxon>
        <taxon>Euteleostomi</taxon>
        <taxon>Actinopterygii</taxon>
        <taxon>Neopterygii</taxon>
        <taxon>Teleostei</taxon>
        <taxon>Neoteleostei</taxon>
        <taxon>Acanthomorphata</taxon>
        <taxon>Eupercaria</taxon>
        <taxon>Tetraodontiformes</taxon>
        <taxon>Molidae</taxon>
        <taxon>Mola</taxon>
    </lineage>
</organism>
<comment type="subcellular location">
    <subcellularLocation>
        <location evidence="1">Membrane</location>
        <topology evidence="1">Multi-pass membrane protein</topology>
    </subcellularLocation>
</comment>
<name>A0A3Q3WZ65_MOLML</name>
<dbReference type="PROSITE" id="PS50850">
    <property type="entry name" value="MFS"/>
    <property type="match status" value="1"/>
</dbReference>
<accession>A0A3Q3WZ65</accession>
<dbReference type="GO" id="GO:0016020">
    <property type="term" value="C:membrane"/>
    <property type="evidence" value="ECO:0007669"/>
    <property type="project" value="UniProtKB-SubCell"/>
</dbReference>
<keyword evidence="8" id="KW-1185">Reference proteome</keyword>
<evidence type="ECO:0000256" key="2">
    <source>
        <dbReference type="ARBA" id="ARBA00022692"/>
    </source>
</evidence>
<feature type="transmembrane region" description="Helical" evidence="5">
    <location>
        <begin position="145"/>
        <end position="165"/>
    </location>
</feature>
<dbReference type="Pfam" id="PF00083">
    <property type="entry name" value="Sugar_tr"/>
    <property type="match status" value="1"/>
</dbReference>
<evidence type="ECO:0000313" key="7">
    <source>
        <dbReference type="Ensembl" id="ENSMMOP00000017962.1"/>
    </source>
</evidence>
<dbReference type="Ensembl" id="ENSMMOT00000018255.1">
    <property type="protein sequence ID" value="ENSMMOP00000017962.1"/>
    <property type="gene ID" value="ENSMMOG00000013623.1"/>
</dbReference>